<accession>A0ABT2Y777</accession>
<dbReference type="Gene3D" id="3.20.20.190">
    <property type="entry name" value="Phosphatidylinositol (PI) phosphodiesterase"/>
    <property type="match status" value="1"/>
</dbReference>
<keyword evidence="4" id="KW-1185">Reference proteome</keyword>
<dbReference type="RefSeq" id="WP_263608780.1">
    <property type="nucleotide sequence ID" value="NZ_JAOVQM010000007.1"/>
</dbReference>
<dbReference type="Proteomes" id="UP001177160">
    <property type="component" value="Unassembled WGS sequence"/>
</dbReference>
<name>A0ABT2Y777_9MOLU</name>
<organism evidence="3 4">
    <name type="scientific">Paracholeplasma manati</name>
    <dbReference type="NCBI Taxonomy" id="591373"/>
    <lineage>
        <taxon>Bacteria</taxon>
        <taxon>Bacillati</taxon>
        <taxon>Mycoplasmatota</taxon>
        <taxon>Mollicutes</taxon>
        <taxon>Acholeplasmatales</taxon>
        <taxon>Acholeplasmataceae</taxon>
        <taxon>Paracholeplasma</taxon>
    </lineage>
</organism>
<dbReference type="InterPro" id="IPR017946">
    <property type="entry name" value="PLC-like_Pdiesterase_TIM-brl"/>
</dbReference>
<dbReference type="InterPro" id="IPR030395">
    <property type="entry name" value="GP_PDE_dom"/>
</dbReference>
<dbReference type="PANTHER" id="PTHR46211">
    <property type="entry name" value="GLYCEROPHOSPHORYL DIESTER PHOSPHODIESTERASE"/>
    <property type="match status" value="1"/>
</dbReference>
<dbReference type="Pfam" id="PF03009">
    <property type="entry name" value="GDPD"/>
    <property type="match status" value="1"/>
</dbReference>
<keyword evidence="1" id="KW-1133">Transmembrane helix</keyword>
<proteinExistence type="predicted"/>
<gene>
    <name evidence="3" type="ORF">N7548_07125</name>
</gene>
<protein>
    <submittedName>
        <fullName evidence="3">Glycerophosphodiester phosphodiesterase family protein</fullName>
    </submittedName>
</protein>
<reference evidence="3" key="1">
    <citation type="submission" date="2022-09" db="EMBL/GenBank/DDBJ databases">
        <title>Novel Mycoplasma species identified in domestic and wild animals.</title>
        <authorList>
            <person name="Volokhov D.V."/>
            <person name="Furtak V.A."/>
            <person name="Zagorodnyaya T.A."/>
        </authorList>
    </citation>
    <scope>NUCLEOTIDE SEQUENCE</scope>
    <source>
        <strain evidence="3">Oakley</strain>
    </source>
</reference>
<evidence type="ECO:0000256" key="1">
    <source>
        <dbReference type="SAM" id="Phobius"/>
    </source>
</evidence>
<dbReference type="Gene3D" id="2.60.120.560">
    <property type="entry name" value="Exo-inulinase, domain 1"/>
    <property type="match status" value="1"/>
</dbReference>
<evidence type="ECO:0000313" key="3">
    <source>
        <dbReference type="EMBL" id="MCV2232591.1"/>
    </source>
</evidence>
<keyword evidence="1" id="KW-0812">Transmembrane</keyword>
<dbReference type="SUPFAM" id="SSF51695">
    <property type="entry name" value="PLC-like phosphodiesterases"/>
    <property type="match status" value="1"/>
</dbReference>
<evidence type="ECO:0000259" key="2">
    <source>
        <dbReference type="PROSITE" id="PS51704"/>
    </source>
</evidence>
<sequence length="898" mass="99804">MKKIFIILAFAGLVLGLQKEVKAADDRPIISASQNAILANVGDTIDLADYVFQHNATTFVEFDQVVLTGFSAGITLNGTVITVNQKGQHPFLLQYQSANIYVYVVAKETNETEYVLFETGFDGVPNGKLPNGYSTVAGSSGIQNEQLLVAGRGGSSMVTLPNYLRSFMNYIIEVDMTIVEVDNDSRWASVMFRYSTENYYQMAIRKDATAANGVEFAKRTNGAWNVTNTTAYSEQISPVKMYNLKIDVLDATIKEYINDELLITHEQALEYKRGLIGVQASGANALFDNFKITLPESYIRTETFEFTRIPTIYEPNTKIVNPATILTPFESMAQLEGYATRRPATLLLNVNNDLDVMNADNVKIDSLYNVLIELDGKYIPAFKVEDATLAVKIAERIKLWGILDVFFISTEKDVILAARGEYEMIRGVLDLSQRAFSTKADLDQIRKDTNSAQSVAVILNPDFLEKVHVNYLQQRLVTVWSMVENNDESRLNVLLSGANGIITNNPMALLDLYETFTTTTHLREVFIIAHRGLHNGYTESAGPENSIEVALQAIENGAKILETDVHLTFDEQVVVMHDATTGRTASQNFTVSAQLLGALENVTLLDVSNTGNTFYIPSFDTYLDTFKDKDVVLFIEIKPTNQLLLEKVRDMVLEKDMENQVVLIMFGAQNIVNMKTVMPTMVNGYLTGALLNSNSIENSMLSVLTSIVPMKSTLNPSYGQLTPEFTKALTHRGITVWPWTIDDGTSLSYYYNAGVGGITTNVSDYFKDMYMYLNYETTEFKVVKGEPFILSGELKTKGGSVYPYRTELVIVRNDAKATFDGSGKLISAEDLGEVVFYTKAISTLPNGNVIEIYSDLMTITLVEPSATLWSNPWIYVGFSGVSALAVGIWLTLKKVTKK</sequence>
<dbReference type="PROSITE" id="PS51704">
    <property type="entry name" value="GP_PDE"/>
    <property type="match status" value="1"/>
</dbReference>
<keyword evidence="1" id="KW-0472">Membrane</keyword>
<feature type="domain" description="GP-PDE" evidence="2">
    <location>
        <begin position="525"/>
        <end position="770"/>
    </location>
</feature>
<feature type="transmembrane region" description="Helical" evidence="1">
    <location>
        <begin position="873"/>
        <end position="892"/>
    </location>
</feature>
<dbReference type="EMBL" id="JAOVQM010000007">
    <property type="protein sequence ID" value="MCV2232591.1"/>
    <property type="molecule type" value="Genomic_DNA"/>
</dbReference>
<dbReference type="PANTHER" id="PTHR46211:SF1">
    <property type="entry name" value="GLYCEROPHOSPHODIESTER PHOSPHODIESTERASE, CYTOPLASMIC"/>
    <property type="match status" value="1"/>
</dbReference>
<comment type="caution">
    <text evidence="3">The sequence shown here is derived from an EMBL/GenBank/DDBJ whole genome shotgun (WGS) entry which is preliminary data.</text>
</comment>
<evidence type="ECO:0000313" key="4">
    <source>
        <dbReference type="Proteomes" id="UP001177160"/>
    </source>
</evidence>